<dbReference type="InterPro" id="IPR013057">
    <property type="entry name" value="AA_transpt_TM"/>
</dbReference>
<evidence type="ECO:0000313" key="9">
    <source>
        <dbReference type="EMBL" id="KAF2178130.1"/>
    </source>
</evidence>
<sequence>MTLTTARERGSQSTTESFELPAISAITTHVKEKGHNERRRRPKFQEIDLERQTLSSGEEGQVIEPDPVFGNEEGAAIHYRTMEWWHASIVMLAETISLGVLALPRAVAILGLVPGLLLIFVLGIIAGYTGYIIGQFKRAYPGMQSFADCGMLIAGPIGYWIMAISQVLILVFIQGAHVLSFAIAMNAIFGHKTCTIVWGVVGMVICFLATLPRTLKGISYLSISSCISVIGTVVVALITIGIAKPDIDHVTTVRHDISLVKGLGPVMNIILAYGKHSVNFSHVFELLGLSYSAAGHVAFFTISAELKNPRDFTKALFAMQGFAIIFYLVISAFIYFFAGPHVSSPALGSASPLVTKICFGIALPTIVVAGVVNGSVACKFIYVKMWTGTNVIHQKNFKSIGSWVAICAVAWVLSWLIAEAIPQFDLLLGFIAALFCSWFSYGLPGGLWLYMNKGHWFETKSKTALMVLNIGIFLLGFAICIMGLWSSGIELANGAAGQPFSCANNWHPMRNL</sequence>
<dbReference type="Proteomes" id="UP000800200">
    <property type="component" value="Unassembled WGS sequence"/>
</dbReference>
<dbReference type="FunFam" id="1.20.1740.10:FF:000039">
    <property type="entry name" value="Neutral amino acid transporter (Eurofung)"/>
    <property type="match status" value="1"/>
</dbReference>
<dbReference type="EMBL" id="ML994678">
    <property type="protein sequence ID" value="KAF2178130.1"/>
    <property type="molecule type" value="Genomic_DNA"/>
</dbReference>
<evidence type="ECO:0000259" key="8">
    <source>
        <dbReference type="Pfam" id="PF01490"/>
    </source>
</evidence>
<keyword evidence="4 7" id="KW-1133">Transmembrane helix</keyword>
<evidence type="ECO:0000256" key="1">
    <source>
        <dbReference type="ARBA" id="ARBA00004141"/>
    </source>
</evidence>
<evidence type="ECO:0000256" key="4">
    <source>
        <dbReference type="ARBA" id="ARBA00022989"/>
    </source>
</evidence>
<comment type="similarity">
    <text evidence="2">Belongs to the amino acid/polyamine transporter 2 family.</text>
</comment>
<proteinExistence type="inferred from homology"/>
<comment type="subcellular location">
    <subcellularLocation>
        <location evidence="1">Membrane</location>
        <topology evidence="1">Multi-pass membrane protein</topology>
    </subcellularLocation>
</comment>
<feature type="compositionally biased region" description="Basic and acidic residues" evidence="6">
    <location>
        <begin position="1"/>
        <end position="10"/>
    </location>
</feature>
<gene>
    <name evidence="9" type="ORF">K469DRAFT_718621</name>
</gene>
<protein>
    <submittedName>
        <fullName evidence="9">Amino acid transporter</fullName>
    </submittedName>
</protein>
<evidence type="ECO:0000256" key="6">
    <source>
        <dbReference type="SAM" id="MobiDB-lite"/>
    </source>
</evidence>
<dbReference type="Pfam" id="PF01490">
    <property type="entry name" value="Aa_trans"/>
    <property type="match status" value="1"/>
</dbReference>
<keyword evidence="10" id="KW-1185">Reference proteome</keyword>
<feature type="transmembrane region" description="Helical" evidence="7">
    <location>
        <begin position="357"/>
        <end position="382"/>
    </location>
</feature>
<evidence type="ECO:0000256" key="5">
    <source>
        <dbReference type="ARBA" id="ARBA00023136"/>
    </source>
</evidence>
<dbReference type="GO" id="GO:0016020">
    <property type="term" value="C:membrane"/>
    <property type="evidence" value="ECO:0007669"/>
    <property type="project" value="UniProtKB-SubCell"/>
</dbReference>
<feature type="region of interest" description="Disordered" evidence="6">
    <location>
        <begin position="1"/>
        <end position="50"/>
    </location>
</feature>
<feature type="transmembrane region" description="Helical" evidence="7">
    <location>
        <begin position="286"/>
        <end position="304"/>
    </location>
</feature>
<evidence type="ECO:0000256" key="7">
    <source>
        <dbReference type="SAM" id="Phobius"/>
    </source>
</evidence>
<keyword evidence="3 7" id="KW-0812">Transmembrane</keyword>
<dbReference type="AlphaFoldDB" id="A0A6A6DJL9"/>
<feature type="transmembrane region" description="Helical" evidence="7">
    <location>
        <begin position="316"/>
        <end position="337"/>
    </location>
</feature>
<dbReference type="PANTHER" id="PTHR22950">
    <property type="entry name" value="AMINO ACID TRANSPORTER"/>
    <property type="match status" value="1"/>
</dbReference>
<dbReference type="OrthoDB" id="294730at2759"/>
<feature type="transmembrane region" description="Helical" evidence="7">
    <location>
        <begin position="221"/>
        <end position="243"/>
    </location>
</feature>
<name>A0A6A6DJL9_9PEZI</name>
<feature type="transmembrane region" description="Helical" evidence="7">
    <location>
        <begin position="196"/>
        <end position="215"/>
    </location>
</feature>
<organism evidence="9 10">
    <name type="scientific">Zopfia rhizophila CBS 207.26</name>
    <dbReference type="NCBI Taxonomy" id="1314779"/>
    <lineage>
        <taxon>Eukaryota</taxon>
        <taxon>Fungi</taxon>
        <taxon>Dikarya</taxon>
        <taxon>Ascomycota</taxon>
        <taxon>Pezizomycotina</taxon>
        <taxon>Dothideomycetes</taxon>
        <taxon>Dothideomycetes incertae sedis</taxon>
        <taxon>Zopfiaceae</taxon>
        <taxon>Zopfia</taxon>
    </lineage>
</organism>
<evidence type="ECO:0000256" key="2">
    <source>
        <dbReference type="ARBA" id="ARBA00008066"/>
    </source>
</evidence>
<feature type="transmembrane region" description="Helical" evidence="7">
    <location>
        <begin position="145"/>
        <end position="162"/>
    </location>
</feature>
<feature type="transmembrane region" description="Helical" evidence="7">
    <location>
        <begin position="403"/>
        <end position="421"/>
    </location>
</feature>
<accession>A0A6A6DJL9</accession>
<feature type="domain" description="Amino acid transporter transmembrane" evidence="8">
    <location>
        <begin position="81"/>
        <end position="486"/>
    </location>
</feature>
<dbReference type="PANTHER" id="PTHR22950:SF668">
    <property type="entry name" value="AMINO ACID TRANSPORTER (EUROFUNG)"/>
    <property type="match status" value="1"/>
</dbReference>
<dbReference type="GO" id="GO:0015179">
    <property type="term" value="F:L-amino acid transmembrane transporter activity"/>
    <property type="evidence" value="ECO:0007669"/>
    <property type="project" value="TreeGrafter"/>
</dbReference>
<dbReference type="Gene3D" id="1.20.1740.10">
    <property type="entry name" value="Amino acid/polyamine transporter I"/>
    <property type="match status" value="1"/>
</dbReference>
<feature type="transmembrane region" description="Helical" evidence="7">
    <location>
        <begin position="84"/>
        <end position="103"/>
    </location>
</feature>
<feature type="transmembrane region" description="Helical" evidence="7">
    <location>
        <begin position="109"/>
        <end position="133"/>
    </location>
</feature>
<feature type="transmembrane region" description="Helical" evidence="7">
    <location>
        <begin position="427"/>
        <end position="451"/>
    </location>
</feature>
<reference evidence="9" key="1">
    <citation type="journal article" date="2020" name="Stud. Mycol.">
        <title>101 Dothideomycetes genomes: a test case for predicting lifestyles and emergence of pathogens.</title>
        <authorList>
            <person name="Haridas S."/>
            <person name="Albert R."/>
            <person name="Binder M."/>
            <person name="Bloem J."/>
            <person name="Labutti K."/>
            <person name="Salamov A."/>
            <person name="Andreopoulos B."/>
            <person name="Baker S."/>
            <person name="Barry K."/>
            <person name="Bills G."/>
            <person name="Bluhm B."/>
            <person name="Cannon C."/>
            <person name="Castanera R."/>
            <person name="Culley D."/>
            <person name="Daum C."/>
            <person name="Ezra D."/>
            <person name="Gonzalez J."/>
            <person name="Henrissat B."/>
            <person name="Kuo A."/>
            <person name="Liang C."/>
            <person name="Lipzen A."/>
            <person name="Lutzoni F."/>
            <person name="Magnuson J."/>
            <person name="Mondo S."/>
            <person name="Nolan M."/>
            <person name="Ohm R."/>
            <person name="Pangilinan J."/>
            <person name="Park H.-J."/>
            <person name="Ramirez L."/>
            <person name="Alfaro M."/>
            <person name="Sun H."/>
            <person name="Tritt A."/>
            <person name="Yoshinaga Y."/>
            <person name="Zwiers L.-H."/>
            <person name="Turgeon B."/>
            <person name="Goodwin S."/>
            <person name="Spatafora J."/>
            <person name="Crous P."/>
            <person name="Grigoriev I."/>
        </authorList>
    </citation>
    <scope>NUCLEOTIDE SEQUENCE</scope>
    <source>
        <strain evidence="9">CBS 207.26</strain>
    </source>
</reference>
<evidence type="ECO:0000256" key="3">
    <source>
        <dbReference type="ARBA" id="ARBA00022692"/>
    </source>
</evidence>
<feature type="transmembrane region" description="Helical" evidence="7">
    <location>
        <begin position="463"/>
        <end position="485"/>
    </location>
</feature>
<keyword evidence="5 7" id="KW-0472">Membrane</keyword>
<evidence type="ECO:0000313" key="10">
    <source>
        <dbReference type="Proteomes" id="UP000800200"/>
    </source>
</evidence>